<gene>
    <name evidence="2" type="ORF">OFAG_02239</name>
</gene>
<dbReference type="Proteomes" id="UP000003973">
    <property type="component" value="Unassembled WGS sequence"/>
</dbReference>
<feature type="compositionally biased region" description="Polar residues" evidence="1">
    <location>
        <begin position="60"/>
        <end position="75"/>
    </location>
</feature>
<accession>T5LT36</accession>
<keyword evidence="3" id="KW-1185">Reference proteome</keyword>
<feature type="compositionally biased region" description="Basic and acidic residues" evidence="1">
    <location>
        <begin position="77"/>
        <end position="147"/>
    </location>
</feature>
<dbReference type="InterPro" id="IPR053236">
    <property type="entry name" value="Cornifin"/>
</dbReference>
<proteinExistence type="predicted"/>
<name>T5LT36_9BURK</name>
<dbReference type="PANTHER" id="PTHR13884:SF9">
    <property type="entry name" value="PROTEIN CBG13449"/>
    <property type="match status" value="1"/>
</dbReference>
<feature type="region of interest" description="Disordered" evidence="1">
    <location>
        <begin position="57"/>
        <end position="157"/>
    </location>
</feature>
<evidence type="ECO:0000313" key="3">
    <source>
        <dbReference type="Proteomes" id="UP000003973"/>
    </source>
</evidence>
<dbReference type="EMBL" id="ACDP02000021">
    <property type="protein sequence ID" value="EQM95214.1"/>
    <property type="molecule type" value="Genomic_DNA"/>
</dbReference>
<reference evidence="2" key="1">
    <citation type="submission" date="2011-10" db="EMBL/GenBank/DDBJ databases">
        <title>The Genome Sequence of Oxalobacter formigenes HOxBLS.</title>
        <authorList>
            <consortium name="The Broad Institute Genome Sequencing Platform"/>
            <person name="Earl A."/>
            <person name="Ward D."/>
            <person name="Feldgarden M."/>
            <person name="Gevers D."/>
            <person name="Allison M.J."/>
            <person name="Humphrey S."/>
            <person name="Young S.K."/>
            <person name="Zeng Q."/>
            <person name="Gargeya S."/>
            <person name="Fitzgerald M."/>
            <person name="Haas B."/>
            <person name="Abouelleil A."/>
            <person name="Alvarado L."/>
            <person name="Arachchi H.M."/>
            <person name="Berlin A."/>
            <person name="Brown A."/>
            <person name="Chapman S.B."/>
            <person name="Chen Z."/>
            <person name="Dunbar C."/>
            <person name="Freedman E."/>
            <person name="Gearin G."/>
            <person name="Goldberg J."/>
            <person name="Griggs A."/>
            <person name="Gujja S."/>
            <person name="Heiman D."/>
            <person name="Howarth C."/>
            <person name="Larson L."/>
            <person name="Lui A."/>
            <person name="MacDonald P.J.P."/>
            <person name="Montmayeur A."/>
            <person name="Murphy C."/>
            <person name="Neiman D."/>
            <person name="Pearson M."/>
            <person name="Priest M."/>
            <person name="Roberts A."/>
            <person name="Saif S."/>
            <person name="Shea T."/>
            <person name="Shenoy N."/>
            <person name="Sisk P."/>
            <person name="Stolte C."/>
            <person name="Sykes S."/>
            <person name="Wortman J."/>
            <person name="Nusbaum C."/>
            <person name="Birren B."/>
        </authorList>
    </citation>
    <scope>NUCLEOTIDE SEQUENCE [LARGE SCALE GENOMIC DNA]</scope>
    <source>
        <strain evidence="2">HOxBLS</strain>
    </source>
</reference>
<dbReference type="AlphaFoldDB" id="T5LT36"/>
<evidence type="ECO:0000256" key="1">
    <source>
        <dbReference type="SAM" id="MobiDB-lite"/>
    </source>
</evidence>
<comment type="caution">
    <text evidence="2">The sequence shown here is derived from an EMBL/GenBank/DDBJ whole genome shotgun (WGS) entry which is preliminary data.</text>
</comment>
<sequence>MFTWFQAAGVPAPDLPAGKTVCRKPPGRFCRTLPRFPGSGIRFLFCGGTAEARRIVPNVRSGNGTRKSSNPQIPKSRNPEIPKSRNPEIPKSRNPEIPKSRNPEIPKSRHPDIPTSRHPDIPTSRHPDIPTSRHPDIPTSRHPDIPKRFGQRAVPADSAHAGIVSGGRQNTNGGKAQDAAFPQRALHPDFRPARRPGRFFHALAGTGCIFQTF</sequence>
<dbReference type="HOGENOM" id="CLU_1293271_0_0_4"/>
<organism evidence="2 3">
    <name type="scientific">Oxalobacter paraformigenes</name>
    <dbReference type="NCBI Taxonomy" id="556268"/>
    <lineage>
        <taxon>Bacteria</taxon>
        <taxon>Pseudomonadati</taxon>
        <taxon>Pseudomonadota</taxon>
        <taxon>Betaproteobacteria</taxon>
        <taxon>Burkholderiales</taxon>
        <taxon>Oxalobacteraceae</taxon>
        <taxon>Oxalobacter</taxon>
    </lineage>
</organism>
<dbReference type="PANTHER" id="PTHR13884">
    <property type="entry name" value="DUF853 DOMAIN-CONTAINING PROTEIN"/>
    <property type="match status" value="1"/>
</dbReference>
<evidence type="ECO:0000313" key="2">
    <source>
        <dbReference type="EMBL" id="EQM95214.1"/>
    </source>
</evidence>
<protein>
    <submittedName>
        <fullName evidence="2">Uncharacterized protein</fullName>
    </submittedName>
</protein>